<comment type="caution">
    <text evidence="2">The sequence shown here is derived from an EMBL/GenBank/DDBJ whole genome shotgun (WGS) entry which is preliminary data.</text>
</comment>
<reference evidence="2 3" key="1">
    <citation type="submission" date="2019-03" db="EMBL/GenBank/DDBJ databases">
        <title>Alkanindiges illinoisensis: a potential pathogenic isolated from ascites of a gastric cancer patient with abdominal metastasis.</title>
        <authorList>
            <person name="Hu X."/>
            <person name="Yang B."/>
            <person name="Yan X."/>
            <person name="Lin L."/>
            <person name="Zhao H."/>
            <person name="Zhou F."/>
            <person name="Su B."/>
            <person name="Chen J."/>
            <person name="Rui Y."/>
            <person name="Wang Q."/>
            <person name="Zheng L."/>
        </authorList>
    </citation>
    <scope>NUCLEOTIDE SEQUENCE [LARGE SCALE GENOMIC DNA]</scope>
    <source>
        <strain evidence="2 3">NFYY 23406</strain>
    </source>
</reference>
<proteinExistence type="predicted"/>
<sequence length="469" mass="51346">MNKTSAVAGAVVVISAGWLGTTWYSSHHMETYYQNTIQKFNATTLSPVSIKLTSFKQGFFQSRANWEISLTLDPCHPDNAMVLTGYDEIRNGFIPSLGWASIDSHIIWPDSVEAKIREVFKGQEPLTIHSRVNVLGSINTTLKSPAAQWQGKAVQVNWQGMQGSLKLSPSNKVKFDIRAPKLLVKNLASNSDSISFDDLRYQGEQKSGQSRLPLGTTTFSLDSMQANLAQQQWGFRDVKLSSKNQVNKEMLSAEASYKVDKILLGEQNIGNFKANLSLGHIPVQAAQQSYVAFNRLQRQCNPSAQDMLKALEPVLKEGFQVNLSQADLNLFKGKAQANALIVMQPIAAASQQSPQHILKKVMANGKVQVSDQLLSGVFEQVSQLKGQPISPAEAAQTVQMLMQGMLQQGYFTKTATGYQATFALSDGQPNINGKPLGNRTATGELSATPAPETHKTEMHETESMLSAAE</sequence>
<evidence type="ECO:0000313" key="3">
    <source>
        <dbReference type="Proteomes" id="UP000297834"/>
    </source>
</evidence>
<dbReference type="InterPro" id="IPR010352">
    <property type="entry name" value="DUF945"/>
</dbReference>
<dbReference type="STRING" id="1120977.GCA_000619845_02000"/>
<dbReference type="AlphaFoldDB" id="A0A4Y7XAP4"/>
<gene>
    <name evidence="2" type="ORF">E2B99_10305</name>
</gene>
<dbReference type="Proteomes" id="UP000297834">
    <property type="component" value="Unassembled WGS sequence"/>
</dbReference>
<dbReference type="RefSeq" id="WP_134244866.1">
    <property type="nucleotide sequence ID" value="NZ_SNTY01000047.1"/>
</dbReference>
<organism evidence="2 3">
    <name type="scientific">Alkanindiges illinoisensis</name>
    <dbReference type="NCBI Taxonomy" id="197183"/>
    <lineage>
        <taxon>Bacteria</taxon>
        <taxon>Pseudomonadati</taxon>
        <taxon>Pseudomonadota</taxon>
        <taxon>Gammaproteobacteria</taxon>
        <taxon>Moraxellales</taxon>
        <taxon>Moraxellaceae</taxon>
        <taxon>Alkanindiges</taxon>
    </lineage>
</organism>
<feature type="region of interest" description="Disordered" evidence="1">
    <location>
        <begin position="427"/>
        <end position="469"/>
    </location>
</feature>
<name>A0A4Y7XAP4_9GAMM</name>
<evidence type="ECO:0000256" key="1">
    <source>
        <dbReference type="SAM" id="MobiDB-lite"/>
    </source>
</evidence>
<accession>A0A4Y7XAP4</accession>
<feature type="compositionally biased region" description="Basic and acidic residues" evidence="1">
    <location>
        <begin position="452"/>
        <end position="462"/>
    </location>
</feature>
<dbReference type="EMBL" id="SNTY01000047">
    <property type="protein sequence ID" value="TEU24950.1"/>
    <property type="molecule type" value="Genomic_DNA"/>
</dbReference>
<keyword evidence="3" id="KW-1185">Reference proteome</keyword>
<evidence type="ECO:0000313" key="2">
    <source>
        <dbReference type="EMBL" id="TEU24950.1"/>
    </source>
</evidence>
<dbReference type="OrthoDB" id="6716616at2"/>
<protein>
    <submittedName>
        <fullName evidence="2">DUF945 domain-containing protein</fullName>
    </submittedName>
</protein>
<dbReference type="Pfam" id="PF06097">
    <property type="entry name" value="DUF945"/>
    <property type="match status" value="1"/>
</dbReference>